<dbReference type="InterPro" id="IPR021134">
    <property type="entry name" value="Bestrophin-like"/>
</dbReference>
<dbReference type="OrthoDB" id="201595at2759"/>
<keyword evidence="8" id="KW-1185">Reference proteome</keyword>
<evidence type="ECO:0000256" key="3">
    <source>
        <dbReference type="ARBA" id="ARBA00022989"/>
    </source>
</evidence>
<evidence type="ECO:0000256" key="2">
    <source>
        <dbReference type="ARBA" id="ARBA00022692"/>
    </source>
</evidence>
<evidence type="ECO:0000256" key="1">
    <source>
        <dbReference type="ARBA" id="ARBA00004370"/>
    </source>
</evidence>
<dbReference type="GO" id="GO:0034707">
    <property type="term" value="C:chloride channel complex"/>
    <property type="evidence" value="ECO:0007669"/>
    <property type="project" value="UniProtKB-KW"/>
</dbReference>
<name>A0A2G9TFM6_TELCI</name>
<keyword evidence="3" id="KW-1133">Transmembrane helix</keyword>
<proteinExistence type="inferred from homology"/>
<evidence type="ECO:0000256" key="5">
    <source>
        <dbReference type="ARBA" id="ARBA00034769"/>
    </source>
</evidence>
<feature type="non-terminal residue" evidence="7">
    <location>
        <position position="1"/>
    </location>
</feature>
<keyword evidence="4" id="KW-0472">Membrane</keyword>
<dbReference type="EMBL" id="KZ381609">
    <property type="protein sequence ID" value="PIO56170.1"/>
    <property type="molecule type" value="Genomic_DNA"/>
</dbReference>
<reference evidence="7 8" key="1">
    <citation type="submission" date="2015-09" db="EMBL/GenBank/DDBJ databases">
        <title>Draft genome of the parasitic nematode Teladorsagia circumcincta isolate WARC Sus (inbred).</title>
        <authorList>
            <person name="Mitreva M."/>
        </authorList>
    </citation>
    <scope>NUCLEOTIDE SEQUENCE [LARGE SCALE GENOMIC DNA]</scope>
    <source>
        <strain evidence="7 8">S</strain>
    </source>
</reference>
<comment type="similarity">
    <text evidence="5 6">Belongs to the anion channel-forming bestrophin (TC 1.A.46) family. Calcium-sensitive chloride channel subfamily.</text>
</comment>
<keyword evidence="6" id="KW-0868">Chloride</keyword>
<dbReference type="GO" id="GO:0005886">
    <property type="term" value="C:plasma membrane"/>
    <property type="evidence" value="ECO:0007669"/>
    <property type="project" value="UniProtKB-SubCell"/>
</dbReference>
<dbReference type="Proteomes" id="UP000230423">
    <property type="component" value="Unassembled WGS sequence"/>
</dbReference>
<protein>
    <recommendedName>
        <fullName evidence="6">Bestrophin homolog</fullName>
    </recommendedName>
</protein>
<dbReference type="AlphaFoldDB" id="A0A2G9TFM6"/>
<sequence>FMTEAERDKYLAYNNKYTKVYLPIQWCYTVIYEARMSGKLSCDLMMNEMIKHVSEFRQSLAKLCNFDWVPIPLVYPQ</sequence>
<dbReference type="Pfam" id="PF01062">
    <property type="entry name" value="Bestrophin"/>
    <property type="match status" value="1"/>
</dbReference>
<dbReference type="GO" id="GO:0005254">
    <property type="term" value="F:chloride channel activity"/>
    <property type="evidence" value="ECO:0007669"/>
    <property type="project" value="UniProtKB-KW"/>
</dbReference>
<feature type="non-terminal residue" evidence="7">
    <location>
        <position position="77"/>
    </location>
</feature>
<evidence type="ECO:0000313" key="7">
    <source>
        <dbReference type="EMBL" id="PIO56170.1"/>
    </source>
</evidence>
<keyword evidence="6" id="KW-1003">Cell membrane</keyword>
<dbReference type="InterPro" id="IPR000615">
    <property type="entry name" value="Bestrophin"/>
</dbReference>
<keyword evidence="2" id="KW-0812">Transmembrane</keyword>
<dbReference type="PANTHER" id="PTHR10736:SF63">
    <property type="entry name" value="BESTROPHIN HOMOLOG-RELATED"/>
    <property type="match status" value="1"/>
</dbReference>
<keyword evidence="6" id="KW-0406">Ion transport</keyword>
<accession>A0A2G9TFM6</accession>
<comment type="function">
    <text evidence="6">Forms chloride channels.</text>
</comment>
<evidence type="ECO:0000256" key="6">
    <source>
        <dbReference type="RuleBase" id="RU363126"/>
    </source>
</evidence>
<organism evidence="7 8">
    <name type="scientific">Teladorsagia circumcincta</name>
    <name type="common">Brown stomach worm</name>
    <name type="synonym">Ostertagia circumcincta</name>
    <dbReference type="NCBI Taxonomy" id="45464"/>
    <lineage>
        <taxon>Eukaryota</taxon>
        <taxon>Metazoa</taxon>
        <taxon>Ecdysozoa</taxon>
        <taxon>Nematoda</taxon>
        <taxon>Chromadorea</taxon>
        <taxon>Rhabditida</taxon>
        <taxon>Rhabditina</taxon>
        <taxon>Rhabditomorpha</taxon>
        <taxon>Strongyloidea</taxon>
        <taxon>Trichostrongylidae</taxon>
        <taxon>Teladorsagia</taxon>
    </lineage>
</organism>
<gene>
    <name evidence="7" type="ORF">TELCIR_22435</name>
</gene>
<keyword evidence="6" id="KW-0813">Transport</keyword>
<comment type="subcellular location">
    <subcellularLocation>
        <location evidence="6">Cell membrane</location>
        <topology evidence="6">Multi-pass membrane protein</topology>
    </subcellularLocation>
    <subcellularLocation>
        <location evidence="1">Membrane</location>
    </subcellularLocation>
</comment>
<keyword evidence="6" id="KW-0407">Ion channel</keyword>
<keyword evidence="6" id="KW-0869">Chloride channel</keyword>
<evidence type="ECO:0000313" key="8">
    <source>
        <dbReference type="Proteomes" id="UP000230423"/>
    </source>
</evidence>
<evidence type="ECO:0000256" key="4">
    <source>
        <dbReference type="ARBA" id="ARBA00023136"/>
    </source>
</evidence>
<dbReference type="PANTHER" id="PTHR10736">
    <property type="entry name" value="BESTROPHIN"/>
    <property type="match status" value="1"/>
</dbReference>